<dbReference type="Gene3D" id="3.30.70.260">
    <property type="match status" value="1"/>
</dbReference>
<dbReference type="InterPro" id="IPR045865">
    <property type="entry name" value="ACT-like_dom_sf"/>
</dbReference>
<dbReference type="Pfam" id="PF22190">
    <property type="entry name" value="TTHA0829-like_ACT"/>
    <property type="match status" value="1"/>
</dbReference>
<dbReference type="InterPro" id="IPR002912">
    <property type="entry name" value="ACT_dom"/>
</dbReference>
<dbReference type="InterPro" id="IPR051462">
    <property type="entry name" value="CBS_domain-containing"/>
</dbReference>
<organism evidence="5 6">
    <name type="scientific">Hydrogenispora ethanolica</name>
    <dbReference type="NCBI Taxonomy" id="1082276"/>
    <lineage>
        <taxon>Bacteria</taxon>
        <taxon>Bacillati</taxon>
        <taxon>Bacillota</taxon>
        <taxon>Hydrogenispora</taxon>
    </lineage>
</organism>
<comment type="caution">
    <text evidence="5">The sequence shown here is derived from an EMBL/GenBank/DDBJ whole genome shotgun (WGS) entry which is preliminary data.</text>
</comment>
<dbReference type="OrthoDB" id="1706107at2"/>
<evidence type="ECO:0000256" key="2">
    <source>
        <dbReference type="PROSITE-ProRule" id="PRU00703"/>
    </source>
</evidence>
<evidence type="ECO:0000259" key="4">
    <source>
        <dbReference type="PROSITE" id="PS51671"/>
    </source>
</evidence>
<keyword evidence="2" id="KW-0129">CBS domain</keyword>
<dbReference type="Proteomes" id="UP000295008">
    <property type="component" value="Unassembled WGS sequence"/>
</dbReference>
<accession>A0A4R1SAH8</accession>
<dbReference type="Gene3D" id="3.10.580.10">
    <property type="entry name" value="CBS-domain"/>
    <property type="match status" value="1"/>
</dbReference>
<dbReference type="PROSITE" id="PS51671">
    <property type="entry name" value="ACT"/>
    <property type="match status" value="1"/>
</dbReference>
<feature type="domain" description="CBS" evidence="3">
    <location>
        <begin position="81"/>
        <end position="139"/>
    </location>
</feature>
<keyword evidence="6" id="KW-1185">Reference proteome</keyword>
<dbReference type="SUPFAM" id="SSF54631">
    <property type="entry name" value="CBS-domain pair"/>
    <property type="match status" value="1"/>
</dbReference>
<dbReference type="PANTHER" id="PTHR48108">
    <property type="entry name" value="CBS DOMAIN-CONTAINING PROTEIN CBSX2, CHLOROPLASTIC"/>
    <property type="match status" value="1"/>
</dbReference>
<dbReference type="InterPro" id="IPR046342">
    <property type="entry name" value="CBS_dom_sf"/>
</dbReference>
<evidence type="ECO:0000259" key="3">
    <source>
        <dbReference type="PROSITE" id="PS51371"/>
    </source>
</evidence>
<dbReference type="Pfam" id="PF00571">
    <property type="entry name" value="CBS"/>
    <property type="match status" value="2"/>
</dbReference>
<dbReference type="CDD" id="cd04584">
    <property type="entry name" value="CBS_pair_AcuB_like"/>
    <property type="match status" value="1"/>
</dbReference>
<feature type="domain" description="ACT" evidence="4">
    <location>
        <begin position="142"/>
        <end position="213"/>
    </location>
</feature>
<evidence type="ECO:0000256" key="1">
    <source>
        <dbReference type="ARBA" id="ARBA00022737"/>
    </source>
</evidence>
<dbReference type="InterPro" id="IPR000644">
    <property type="entry name" value="CBS_dom"/>
</dbReference>
<protein>
    <submittedName>
        <fullName evidence="5">Acetoin utilization protein AcuB</fullName>
    </submittedName>
</protein>
<feature type="domain" description="CBS" evidence="3">
    <location>
        <begin position="7"/>
        <end position="62"/>
    </location>
</feature>
<proteinExistence type="predicted"/>
<evidence type="ECO:0000313" key="6">
    <source>
        <dbReference type="Proteomes" id="UP000295008"/>
    </source>
</evidence>
<gene>
    <name evidence="5" type="ORF">EDC14_1002285</name>
</gene>
<dbReference type="RefSeq" id="WP_132012696.1">
    <property type="nucleotide sequence ID" value="NZ_SLUN01000002.1"/>
</dbReference>
<dbReference type="SMART" id="SM00116">
    <property type="entry name" value="CBS"/>
    <property type="match status" value="2"/>
</dbReference>
<reference evidence="5 6" key="1">
    <citation type="submission" date="2019-03" db="EMBL/GenBank/DDBJ databases">
        <title>Genomic Encyclopedia of Type Strains, Phase IV (KMG-IV): sequencing the most valuable type-strain genomes for metagenomic binning, comparative biology and taxonomic classification.</title>
        <authorList>
            <person name="Goeker M."/>
        </authorList>
    </citation>
    <scope>NUCLEOTIDE SEQUENCE [LARGE SCALE GENOMIC DNA]</scope>
    <source>
        <strain evidence="5 6">LX-B</strain>
    </source>
</reference>
<dbReference type="AlphaFoldDB" id="A0A4R1SAH8"/>
<dbReference type="EMBL" id="SLUN01000002">
    <property type="protein sequence ID" value="TCL76526.1"/>
    <property type="molecule type" value="Genomic_DNA"/>
</dbReference>
<keyword evidence="1" id="KW-0677">Repeat</keyword>
<dbReference type="SUPFAM" id="SSF55021">
    <property type="entry name" value="ACT-like"/>
    <property type="match status" value="1"/>
</dbReference>
<dbReference type="PANTHER" id="PTHR48108:SF34">
    <property type="entry name" value="CBS DOMAIN-CONTAINING PROTEIN YHCV"/>
    <property type="match status" value="1"/>
</dbReference>
<evidence type="ECO:0000313" key="5">
    <source>
        <dbReference type="EMBL" id="TCL76526.1"/>
    </source>
</evidence>
<dbReference type="PROSITE" id="PS51371">
    <property type="entry name" value="CBS"/>
    <property type="match status" value="2"/>
</dbReference>
<name>A0A4R1SAH8_HYDET</name>
<sequence length="213" mass="23674">MFVKDRMTASPVTTTETTPILEAGEIFRKNNFARLPVVRDGKLVGIITQEDILKVSPSAATTLSVWELNYVLSKLQVKDAMTKNPFAIRPEATLEEAALLMREKEVGALPVVDGDRLVGIITESDIFDAFLDLMGLRQTGTRLTIDMEDRIGAIADLTEFLKTRGVSIISLALFHRTTEKGELVLRLDSPNTESLVEELKTKGYKISHVAKWN</sequence>